<organism evidence="1 2">
    <name type="scientific">Hibiscus sabdariffa</name>
    <name type="common">roselle</name>
    <dbReference type="NCBI Taxonomy" id="183260"/>
    <lineage>
        <taxon>Eukaryota</taxon>
        <taxon>Viridiplantae</taxon>
        <taxon>Streptophyta</taxon>
        <taxon>Embryophyta</taxon>
        <taxon>Tracheophyta</taxon>
        <taxon>Spermatophyta</taxon>
        <taxon>Magnoliopsida</taxon>
        <taxon>eudicotyledons</taxon>
        <taxon>Gunneridae</taxon>
        <taxon>Pentapetalae</taxon>
        <taxon>rosids</taxon>
        <taxon>malvids</taxon>
        <taxon>Malvales</taxon>
        <taxon>Malvaceae</taxon>
        <taxon>Malvoideae</taxon>
        <taxon>Hibiscus</taxon>
    </lineage>
</organism>
<proteinExistence type="predicted"/>
<sequence>MRDDKNCDVLFGVIVWKLCLSQNLIVFENSDEGYESILEQSCWMVDHILQALESRRSNLGGGRSKLSSPCQWSLPKLDWVELNTNGARRALSQLLEPNNMVGNGVKKQIEKKSGGDEKRIVLVLHDGFLVTEMLGRSARIGFAAGAGLIFLVYTHKKEETKGDH</sequence>
<dbReference type="EMBL" id="JBBPBN010000026">
    <property type="protein sequence ID" value="KAK9008467.1"/>
    <property type="molecule type" value="Genomic_DNA"/>
</dbReference>
<name>A0ABR2R6Z6_9ROSI</name>
<gene>
    <name evidence="1" type="ORF">V6N11_075359</name>
</gene>
<keyword evidence="2" id="KW-1185">Reference proteome</keyword>
<accession>A0ABR2R6Z6</accession>
<evidence type="ECO:0000313" key="1">
    <source>
        <dbReference type="EMBL" id="KAK9008467.1"/>
    </source>
</evidence>
<reference evidence="1 2" key="1">
    <citation type="journal article" date="2024" name="G3 (Bethesda)">
        <title>Genome assembly of Hibiscus sabdariffa L. provides insights into metabolisms of medicinal natural products.</title>
        <authorList>
            <person name="Kim T."/>
        </authorList>
    </citation>
    <scope>NUCLEOTIDE SEQUENCE [LARGE SCALE GENOMIC DNA]</scope>
    <source>
        <strain evidence="1">TK-2024</strain>
        <tissue evidence="1">Old leaves</tissue>
    </source>
</reference>
<protein>
    <submittedName>
        <fullName evidence="1">Uncharacterized protein</fullName>
    </submittedName>
</protein>
<comment type="caution">
    <text evidence="1">The sequence shown here is derived from an EMBL/GenBank/DDBJ whole genome shotgun (WGS) entry which is preliminary data.</text>
</comment>
<dbReference type="Proteomes" id="UP001396334">
    <property type="component" value="Unassembled WGS sequence"/>
</dbReference>
<evidence type="ECO:0000313" key="2">
    <source>
        <dbReference type="Proteomes" id="UP001396334"/>
    </source>
</evidence>